<dbReference type="EMBL" id="AMFJ01028964">
    <property type="protein sequence ID" value="EKD44121.1"/>
    <property type="molecule type" value="Genomic_DNA"/>
</dbReference>
<feature type="transmembrane region" description="Helical" evidence="1">
    <location>
        <begin position="69"/>
        <end position="90"/>
    </location>
</feature>
<reference evidence="2" key="1">
    <citation type="journal article" date="2012" name="Science">
        <title>Fermentation, hydrogen, and sulfur metabolism in multiple uncultivated bacterial phyla.</title>
        <authorList>
            <person name="Wrighton K.C."/>
            <person name="Thomas B.C."/>
            <person name="Sharon I."/>
            <person name="Miller C.S."/>
            <person name="Castelle C.J."/>
            <person name="VerBerkmoes N.C."/>
            <person name="Wilkins M.J."/>
            <person name="Hettich R.L."/>
            <person name="Lipton M.S."/>
            <person name="Williams K.H."/>
            <person name="Long P.E."/>
            <person name="Banfield J.F."/>
        </authorList>
    </citation>
    <scope>NUCLEOTIDE SEQUENCE [LARGE SCALE GENOMIC DNA]</scope>
</reference>
<sequence length="128" mass="14164">METSIFLAKLLGPLLAVVALSILMNGNTFNHILKEFPKSSYVLYLSGLMAYAMGALIVLNHNVWVMDGFVIITVLGYLALVKGILILLFPDGMIKMVSKMDFSGWLLTFVGIVYLFIGLYLSYIGFMA</sequence>
<evidence type="ECO:0000256" key="1">
    <source>
        <dbReference type="SAM" id="Phobius"/>
    </source>
</evidence>
<keyword evidence="1" id="KW-0812">Transmembrane</keyword>
<keyword evidence="1" id="KW-0472">Membrane</keyword>
<proteinExistence type="predicted"/>
<organism evidence="2">
    <name type="scientific">uncultured bacterium</name>
    <name type="common">gcode 4</name>
    <dbReference type="NCBI Taxonomy" id="1234023"/>
    <lineage>
        <taxon>Bacteria</taxon>
        <taxon>environmental samples</taxon>
    </lineage>
</organism>
<feature type="transmembrane region" description="Helical" evidence="1">
    <location>
        <begin position="102"/>
        <end position="126"/>
    </location>
</feature>
<comment type="caution">
    <text evidence="2">The sequence shown here is derived from an EMBL/GenBank/DDBJ whole genome shotgun (WGS) entry which is preliminary data.</text>
</comment>
<accession>K1Z4F6</accession>
<feature type="transmembrane region" description="Helical" evidence="1">
    <location>
        <begin position="6"/>
        <end position="29"/>
    </location>
</feature>
<gene>
    <name evidence="2" type="ORF">ACD_71C00233G0008</name>
</gene>
<protein>
    <submittedName>
        <fullName evidence="2">Uncharacterized protein</fullName>
    </submittedName>
</protein>
<evidence type="ECO:0000313" key="2">
    <source>
        <dbReference type="EMBL" id="EKD44121.1"/>
    </source>
</evidence>
<keyword evidence="1" id="KW-1133">Transmembrane helix</keyword>
<feature type="transmembrane region" description="Helical" evidence="1">
    <location>
        <begin position="41"/>
        <end position="63"/>
    </location>
</feature>
<name>K1Z4F6_9BACT</name>
<dbReference type="AlphaFoldDB" id="K1Z4F6"/>